<feature type="transmembrane region" description="Helical" evidence="2">
    <location>
        <begin position="184"/>
        <end position="206"/>
    </location>
</feature>
<evidence type="ECO:0008006" key="5">
    <source>
        <dbReference type="Google" id="ProtNLM"/>
    </source>
</evidence>
<sequence length="331" mass="33736">MHMNSAPQLLVEDRPEFERVLDEALRTAQRRPGATTAGQRLNTEQLRTMALAAAVPIAACAAAEYEHFVALREELRRDANAPSPASGSGSASASGSASGTDPAGGGREGGAGDRREAGAAGLGLAGAMTAGLTDTAGAGVVAVVSVLAPLLAGAAAVIFLLVGYALHMLTPEPSVAGAMRNAGWAFAVLAAATALAGMAGLLLTALRNGSSSVGAPGSGADGDPHAGLASEVAKARDGWRTALRERGVEPFLREALADPLAAPPRPPDPYLPDSRRPAPDEHRTPRLGYSHPDYSSPASRGPGETDTTTRPRFSSPDYSSPDYGGPEHKPE</sequence>
<evidence type="ECO:0000256" key="1">
    <source>
        <dbReference type="SAM" id="MobiDB-lite"/>
    </source>
</evidence>
<feature type="region of interest" description="Disordered" evidence="1">
    <location>
        <begin position="79"/>
        <end position="115"/>
    </location>
</feature>
<proteinExistence type="predicted"/>
<feature type="compositionally biased region" description="Low complexity" evidence="1">
    <location>
        <begin position="80"/>
        <end position="101"/>
    </location>
</feature>
<feature type="region of interest" description="Disordered" evidence="1">
    <location>
        <begin position="254"/>
        <end position="331"/>
    </location>
</feature>
<dbReference type="KEGG" id="sarm:DVA86_29820"/>
<evidence type="ECO:0000313" key="3">
    <source>
        <dbReference type="EMBL" id="AXK36166.1"/>
    </source>
</evidence>
<organism evidence="3 4">
    <name type="scientific">Streptomyces armeniacus</name>
    <dbReference type="NCBI Taxonomy" id="83291"/>
    <lineage>
        <taxon>Bacteria</taxon>
        <taxon>Bacillati</taxon>
        <taxon>Actinomycetota</taxon>
        <taxon>Actinomycetes</taxon>
        <taxon>Kitasatosporales</taxon>
        <taxon>Streptomycetaceae</taxon>
        <taxon>Streptomyces</taxon>
    </lineage>
</organism>
<keyword evidence="2" id="KW-0472">Membrane</keyword>
<protein>
    <recommendedName>
        <fullName evidence="5">Transmembrane protein</fullName>
    </recommendedName>
</protein>
<gene>
    <name evidence="3" type="ORF">DVA86_29820</name>
</gene>
<evidence type="ECO:0000256" key="2">
    <source>
        <dbReference type="SAM" id="Phobius"/>
    </source>
</evidence>
<keyword evidence="2" id="KW-0812">Transmembrane</keyword>
<dbReference type="EMBL" id="CP031320">
    <property type="protein sequence ID" value="AXK36166.1"/>
    <property type="molecule type" value="Genomic_DNA"/>
</dbReference>
<evidence type="ECO:0000313" key="4">
    <source>
        <dbReference type="Proteomes" id="UP000254425"/>
    </source>
</evidence>
<keyword evidence="4" id="KW-1185">Reference proteome</keyword>
<dbReference type="Proteomes" id="UP000254425">
    <property type="component" value="Chromosome"/>
</dbReference>
<feature type="compositionally biased region" description="Basic and acidic residues" evidence="1">
    <location>
        <begin position="273"/>
        <end position="284"/>
    </location>
</feature>
<reference evidence="3 4" key="1">
    <citation type="submission" date="2018-07" db="EMBL/GenBank/DDBJ databases">
        <title>Draft genome of the type strain Streptomyces armeniacus ATCC 15676.</title>
        <authorList>
            <person name="Labana P."/>
            <person name="Gosse J.T."/>
            <person name="Boddy C.N."/>
        </authorList>
    </citation>
    <scope>NUCLEOTIDE SEQUENCE [LARGE SCALE GENOMIC DNA]</scope>
    <source>
        <strain evidence="3 4">ATCC 15676</strain>
    </source>
</reference>
<dbReference type="AlphaFoldDB" id="A0A345XX00"/>
<keyword evidence="2" id="KW-1133">Transmembrane helix</keyword>
<feature type="compositionally biased region" description="Pro residues" evidence="1">
    <location>
        <begin position="261"/>
        <end position="270"/>
    </location>
</feature>
<feature type="transmembrane region" description="Helical" evidence="2">
    <location>
        <begin position="138"/>
        <end position="164"/>
    </location>
</feature>
<feature type="compositionally biased region" description="Polar residues" evidence="1">
    <location>
        <begin position="305"/>
        <end position="318"/>
    </location>
</feature>
<name>A0A345XX00_9ACTN</name>
<accession>A0A345XX00</accession>